<sequence length="473" mass="53001">MKWENVISAKYTETGVQRFNGNPFIEAMPSLATTKAAFLTGLSHYPPKPTAKTRKANEIVRLMELSTLNDVVFPFPEYQKAALAMATIMRDAYVSRNPLTVIDRQRRHALALNGADGLPFPENWKSSAKGHFIMAVSGMGKTTFANAFLLRYPPVISHDGYNGQHLKCHQIVYMVLRVPHDATLKSLCMQFFENVDSLLQTNYVRQARSLRNIAPMVQLMGQVATAVSLGLLVIDELQNLRNARGGDAHFVLNLFSEIIERLGISLLAIATPAVQPVFEGSVRNARKIASYGETVLKPMKKNDQVWRDFCETYWDYSFVKKKEPLRDDVMDAWHKVSAGNTAFAALAFMLAQRNEIGGREVVDEIAFLRTAATDMAFLQPAISALNSRNPNKLRAFDDLLWSPQYTALRKAMGAVEPAHDRKGRDNPILDEFDDMSNELPKATRRRNGTHATLKKADDIFDGTLPSEDPLARQ</sequence>
<evidence type="ECO:0000313" key="3">
    <source>
        <dbReference type="EMBL" id="SMP51797.1"/>
    </source>
</evidence>
<evidence type="ECO:0000313" key="4">
    <source>
        <dbReference type="Proteomes" id="UP001158049"/>
    </source>
</evidence>
<keyword evidence="4" id="KW-1185">Reference proteome</keyword>
<dbReference type="Pfam" id="PF13401">
    <property type="entry name" value="AAA_22"/>
    <property type="match status" value="1"/>
</dbReference>
<name>A0ABY1PYM1_9BURK</name>
<dbReference type="SUPFAM" id="SSF52540">
    <property type="entry name" value="P-loop containing nucleoside triphosphate hydrolases"/>
    <property type="match status" value="1"/>
</dbReference>
<organism evidence="3 4">
    <name type="scientific">Noviherbaspirillum suwonense</name>
    <dbReference type="NCBI Taxonomy" id="1224511"/>
    <lineage>
        <taxon>Bacteria</taxon>
        <taxon>Pseudomonadati</taxon>
        <taxon>Pseudomonadota</taxon>
        <taxon>Betaproteobacteria</taxon>
        <taxon>Burkholderiales</taxon>
        <taxon>Oxalobacteraceae</taxon>
        <taxon>Noviherbaspirillum</taxon>
    </lineage>
</organism>
<dbReference type="Proteomes" id="UP001158049">
    <property type="component" value="Unassembled WGS sequence"/>
</dbReference>
<comment type="caution">
    <text evidence="3">The sequence shown here is derived from an EMBL/GenBank/DDBJ whole genome shotgun (WGS) entry which is preliminary data.</text>
</comment>
<gene>
    <name evidence="3" type="ORF">SAMN06295970_10360</name>
</gene>
<evidence type="ECO:0000259" key="2">
    <source>
        <dbReference type="Pfam" id="PF13401"/>
    </source>
</evidence>
<dbReference type="RefSeq" id="WP_283441338.1">
    <property type="nucleotide sequence ID" value="NZ_FXUL01000003.1"/>
</dbReference>
<proteinExistence type="predicted"/>
<feature type="region of interest" description="Disordered" evidence="1">
    <location>
        <begin position="416"/>
        <end position="473"/>
    </location>
</feature>
<dbReference type="EMBL" id="FXUL01000003">
    <property type="protein sequence ID" value="SMP51797.1"/>
    <property type="molecule type" value="Genomic_DNA"/>
</dbReference>
<feature type="domain" description="ORC1/DEAH AAA+ ATPase" evidence="2">
    <location>
        <begin position="132"/>
        <end position="275"/>
    </location>
</feature>
<dbReference type="InterPro" id="IPR049945">
    <property type="entry name" value="AAA_22"/>
</dbReference>
<evidence type="ECO:0000256" key="1">
    <source>
        <dbReference type="SAM" id="MobiDB-lite"/>
    </source>
</evidence>
<dbReference type="InterPro" id="IPR027417">
    <property type="entry name" value="P-loop_NTPase"/>
</dbReference>
<accession>A0ABY1PYM1</accession>
<protein>
    <submittedName>
        <fullName evidence="3">AAA domain-containing protein</fullName>
    </submittedName>
</protein>
<reference evidence="3 4" key="1">
    <citation type="submission" date="2017-05" db="EMBL/GenBank/DDBJ databases">
        <authorList>
            <person name="Varghese N."/>
            <person name="Submissions S."/>
        </authorList>
    </citation>
    <scope>NUCLEOTIDE SEQUENCE [LARGE SCALE GENOMIC DNA]</scope>
    <source>
        <strain evidence="3 4">DSM 26001</strain>
    </source>
</reference>
<feature type="compositionally biased region" description="Basic and acidic residues" evidence="1">
    <location>
        <begin position="417"/>
        <end position="427"/>
    </location>
</feature>